<dbReference type="RefSeq" id="WP_228231710.1">
    <property type="nucleotide sequence ID" value="NZ_JAJGMW010000036.1"/>
</dbReference>
<evidence type="ECO:0000313" key="1">
    <source>
        <dbReference type="EMBL" id="MCC4214653.1"/>
    </source>
</evidence>
<dbReference type="CDD" id="cd00761">
    <property type="entry name" value="Glyco_tranf_GTA_type"/>
    <property type="match status" value="1"/>
</dbReference>
<evidence type="ECO:0000313" key="2">
    <source>
        <dbReference type="Proteomes" id="UP001197770"/>
    </source>
</evidence>
<comment type="caution">
    <text evidence="1">The sequence shown here is derived from an EMBL/GenBank/DDBJ whole genome shotgun (WGS) entry which is preliminary data.</text>
</comment>
<proteinExistence type="predicted"/>
<gene>
    <name evidence="1" type="ORF">LLW17_18160</name>
</gene>
<accession>A0ABS8GXX2</accession>
<reference evidence="1 2" key="1">
    <citation type="submission" date="2021-11" db="EMBL/GenBank/DDBJ databases">
        <title>Seasonal and diel survey of microbial diversity of the Tyrrhenian coast.</title>
        <authorList>
            <person name="Gattoni G."/>
            <person name="Corral P."/>
        </authorList>
    </citation>
    <scope>NUCLEOTIDE SEQUENCE [LARGE SCALE GENOMIC DNA]</scope>
    <source>
        <strain evidence="1 2">Mr9</strain>
    </source>
</reference>
<dbReference type="SUPFAM" id="SSF53448">
    <property type="entry name" value="Nucleotide-diphospho-sugar transferases"/>
    <property type="match status" value="1"/>
</dbReference>
<keyword evidence="2" id="KW-1185">Reference proteome</keyword>
<protein>
    <submittedName>
        <fullName evidence="1">Glycosyltransferase family 2 protein</fullName>
    </submittedName>
</protein>
<sequence length="323" mass="37349">MRNGVNPQKLKNEKLPLFLHRVIVPVYIPNLEDAYYRNHLEVFEKFLDQIIRTINLQTTAITLINNNSCAEIAGVIDKYRSTIDKLVWYAENKGKVFPVLQEARSAAEPFITITDADVLFYEGWEQAVFKVFASCPKAGVVAPLPSPALAFYENTAVFSDHYLSGGINYKKVMSDADAEHYLKGMGNEALLNRENRVFSWKEKQYFLKDSHAIIGAGHFVATYRSSLFKGTYKYPKLKFKNGLEREYIDMLSDQRGFYRLSTVETYAYHLGNILDESLPTFSRGVNRLEPELIQKAFQNEKPSILPYRWRIILFKILKRLYKL</sequence>
<organism evidence="1 2">
    <name type="scientific">Leeuwenhoekiella parthenopeia</name>
    <dbReference type="NCBI Taxonomy" id="2890320"/>
    <lineage>
        <taxon>Bacteria</taxon>
        <taxon>Pseudomonadati</taxon>
        <taxon>Bacteroidota</taxon>
        <taxon>Flavobacteriia</taxon>
        <taxon>Flavobacteriales</taxon>
        <taxon>Flavobacteriaceae</taxon>
        <taxon>Leeuwenhoekiella</taxon>
    </lineage>
</organism>
<dbReference type="EMBL" id="JAJGMW010000036">
    <property type="protein sequence ID" value="MCC4214653.1"/>
    <property type="molecule type" value="Genomic_DNA"/>
</dbReference>
<dbReference type="Gene3D" id="3.90.550.10">
    <property type="entry name" value="Spore Coat Polysaccharide Biosynthesis Protein SpsA, Chain A"/>
    <property type="match status" value="1"/>
</dbReference>
<dbReference type="InterPro" id="IPR029044">
    <property type="entry name" value="Nucleotide-diphossugar_trans"/>
</dbReference>
<dbReference type="Proteomes" id="UP001197770">
    <property type="component" value="Unassembled WGS sequence"/>
</dbReference>
<name>A0ABS8GXX2_9FLAO</name>